<organism evidence="1 2">
    <name type="scientific">Bosea massiliensis</name>
    <dbReference type="NCBI Taxonomy" id="151419"/>
    <lineage>
        <taxon>Bacteria</taxon>
        <taxon>Pseudomonadati</taxon>
        <taxon>Pseudomonadota</taxon>
        <taxon>Alphaproteobacteria</taxon>
        <taxon>Hyphomicrobiales</taxon>
        <taxon>Boseaceae</taxon>
        <taxon>Bosea</taxon>
    </lineage>
</organism>
<evidence type="ECO:0000313" key="2">
    <source>
        <dbReference type="Proteomes" id="UP001596060"/>
    </source>
</evidence>
<keyword evidence="2" id="KW-1185">Reference proteome</keyword>
<accession>A0ABW0P4L0</accession>
<dbReference type="RefSeq" id="WP_377817450.1">
    <property type="nucleotide sequence ID" value="NZ_JBHSLU010000063.1"/>
</dbReference>
<gene>
    <name evidence="1" type="ORF">ACFPN9_19110</name>
</gene>
<proteinExistence type="predicted"/>
<sequence>MFSTRNLTADLVQQADVPACLSTAGPNGSQYLAANAGYLRLVERVWPEIQHKELLAAGTALSSVQRDRRLWLLETNGYYDAERAEVRSATGRIVDVEISSQRVWCSGVACDLEYFLPLSAPIPLDARPGPGATAPKRAAFTPRFGGSLRTMSLLDRRIVIGRIMSLAAEGAVLARNLAGAAKPGMALTELVQRLSPFQVPNRASPTTVGFDFSDLEYDEIEDLLLRFTGDIWSLIMASEDRDIVDTLRCLVSKYTMPRPVIVTW</sequence>
<name>A0ABW0P4L0_9HYPH</name>
<comment type="caution">
    <text evidence="1">The sequence shown here is derived from an EMBL/GenBank/DDBJ whole genome shotgun (WGS) entry which is preliminary data.</text>
</comment>
<evidence type="ECO:0000313" key="1">
    <source>
        <dbReference type="EMBL" id="MFC5507355.1"/>
    </source>
</evidence>
<dbReference type="EMBL" id="JBHSLU010000063">
    <property type="protein sequence ID" value="MFC5507355.1"/>
    <property type="molecule type" value="Genomic_DNA"/>
</dbReference>
<protein>
    <submittedName>
        <fullName evidence="1">Uncharacterized protein</fullName>
    </submittedName>
</protein>
<reference evidence="2" key="1">
    <citation type="journal article" date="2019" name="Int. J. Syst. Evol. Microbiol.">
        <title>The Global Catalogue of Microorganisms (GCM) 10K type strain sequencing project: providing services to taxonomists for standard genome sequencing and annotation.</title>
        <authorList>
            <consortium name="The Broad Institute Genomics Platform"/>
            <consortium name="The Broad Institute Genome Sequencing Center for Infectious Disease"/>
            <person name="Wu L."/>
            <person name="Ma J."/>
        </authorList>
    </citation>
    <scope>NUCLEOTIDE SEQUENCE [LARGE SCALE GENOMIC DNA]</scope>
    <source>
        <strain evidence="2">CCUG 43117</strain>
    </source>
</reference>
<dbReference type="Proteomes" id="UP001596060">
    <property type="component" value="Unassembled WGS sequence"/>
</dbReference>